<evidence type="ECO:0000313" key="8">
    <source>
        <dbReference type="EMBL" id="CCO15934.1"/>
    </source>
</evidence>
<dbReference type="Pfam" id="PF01412">
    <property type="entry name" value="ArfGap"/>
    <property type="match status" value="1"/>
</dbReference>
<dbReference type="STRING" id="41875.K8ED91"/>
<dbReference type="Gene3D" id="1.20.1270.60">
    <property type="entry name" value="Arfaptin homology (AH) domain/BAR domain"/>
    <property type="match status" value="1"/>
</dbReference>
<keyword evidence="9" id="KW-1185">Reference proteome</keyword>
<dbReference type="InterPro" id="IPR001164">
    <property type="entry name" value="ArfGAP_dom"/>
</dbReference>
<name>K8ED91_9CHLO</name>
<dbReference type="OrthoDB" id="194358at2759"/>
<dbReference type="SUPFAM" id="SSF57863">
    <property type="entry name" value="ArfGap/RecO-like zinc finger"/>
    <property type="match status" value="1"/>
</dbReference>
<dbReference type="PANTHER" id="PTHR23180:SF160">
    <property type="entry name" value="ADP-RIBOSYLATION FACTOR GTPASE-ACTIVATING PROTEIN EFFECTOR PROTEIN 1"/>
    <property type="match status" value="1"/>
</dbReference>
<dbReference type="GO" id="GO:0008270">
    <property type="term" value="F:zinc ion binding"/>
    <property type="evidence" value="ECO:0007669"/>
    <property type="project" value="UniProtKB-KW"/>
</dbReference>
<dbReference type="PROSITE" id="PS50003">
    <property type="entry name" value="PH_DOMAIN"/>
    <property type="match status" value="1"/>
</dbReference>
<dbReference type="InterPro" id="IPR001849">
    <property type="entry name" value="PH_domain"/>
</dbReference>
<dbReference type="SMART" id="SM00248">
    <property type="entry name" value="ANK"/>
    <property type="match status" value="1"/>
</dbReference>
<feature type="region of interest" description="Disordered" evidence="5">
    <location>
        <begin position="303"/>
        <end position="323"/>
    </location>
</feature>
<evidence type="ECO:0000256" key="2">
    <source>
        <dbReference type="ARBA" id="ARBA00022771"/>
    </source>
</evidence>
<sequence length="925" mass="102477">MENKHPSVVFTTTNAAEEATTQTIQTTTSLQDSPFVREKLQKLSEKVATKRNLCRGFTNALTRYCDAHEQMARESERFAREVEVLEVEMFGKESGFALTTTTTSGAKSIATNKSIEEETRTDMLVTRVRESAEAHSSFSRDARETVGHMLEVFGTHECERQKAKQSVFAKTVEKVERERSKHARSNSSVSKMKFSEAASATDLARFELMACLQRGVHESESVVEKVTVEMVKRHLEFIKNLGGNLEVEDGVKEREEALRGFEEEVEKMMGQFRQEVDAYAMENGFSGEHHDAVVAGMISPVSEGEDVENTTTTTIPSNLPYDGSLTTDRARELSNKLTASLANLELLRSKAARERQLQQQQQHSNSEEFGNHGSLSAREQQKQLTDVLYGGGKGKHNRSKSEGFTIHDVSFNSDLLGGGDGTTNDQNMNIEDRILTQGYLWKRSRTLRDWKKRYFVLDVYGNLMYYRSSSNSKAFIQSRLGGVFGGSSHENATNDVDLTEAHETVRLLTSTVKSGTGVDREDDPKNSKYFVANAFRIVSMEKTYVLRAESEEVQADWMEAITSAIAVLLNQNHHLPTSTSPTDADDAYFNKHKPGVTSADAMSNSSQTTNTTGHRRTLSGCSALSSDLSDAQIENNPFMNPDKYATLSLANGNSPLEILRSAPGCTTCADCSMPEPEWASLNYGVALCVECSGAHRSLGVHVSKVRSAILDVKVWTDPLLNGTFVKWGNANANAVLEAKILKKPSSFLDNDKSATRKPHPKSTKEEKLEFIKKKYTEKLFVDGKREKITSMSHPDAELLKIAVISGDVAEIMRTFTSGATIDSRDVAQNIFKACAMQNFTNPTEVIEIIVRNGFDLENFRCTQTGKTPLHCAVMSDNDALAKFLVTAKRLDIAAKDGDGLTALEAAMQRGYVRDADLLHMLSAKE</sequence>
<dbReference type="SUPFAM" id="SSF50729">
    <property type="entry name" value="PH domain-like"/>
    <property type="match status" value="1"/>
</dbReference>
<dbReference type="Pfam" id="PF00169">
    <property type="entry name" value="PH"/>
    <property type="match status" value="1"/>
</dbReference>
<evidence type="ECO:0000256" key="1">
    <source>
        <dbReference type="ARBA" id="ARBA00022723"/>
    </source>
</evidence>
<dbReference type="InterPro" id="IPR037278">
    <property type="entry name" value="ARFGAP/RecO"/>
</dbReference>
<keyword evidence="3" id="KW-0862">Zinc</keyword>
<dbReference type="GeneID" id="19016204"/>
<keyword evidence="2 4" id="KW-0863">Zinc-finger</keyword>
<dbReference type="GO" id="GO:0005096">
    <property type="term" value="F:GTPase activator activity"/>
    <property type="evidence" value="ECO:0007669"/>
    <property type="project" value="InterPro"/>
</dbReference>
<organism evidence="8 9">
    <name type="scientific">Bathycoccus prasinos</name>
    <dbReference type="NCBI Taxonomy" id="41875"/>
    <lineage>
        <taxon>Eukaryota</taxon>
        <taxon>Viridiplantae</taxon>
        <taxon>Chlorophyta</taxon>
        <taxon>Mamiellophyceae</taxon>
        <taxon>Mamiellales</taxon>
        <taxon>Bathycoccaceae</taxon>
        <taxon>Bathycoccus</taxon>
    </lineage>
</organism>
<dbReference type="SUPFAM" id="SSF48403">
    <property type="entry name" value="Ankyrin repeat"/>
    <property type="match status" value="1"/>
</dbReference>
<dbReference type="InterPro" id="IPR036770">
    <property type="entry name" value="Ankyrin_rpt-contain_sf"/>
</dbReference>
<protein>
    <submittedName>
        <fullName evidence="8">Uncharacterized protein</fullName>
    </submittedName>
</protein>
<evidence type="ECO:0000256" key="3">
    <source>
        <dbReference type="ARBA" id="ARBA00022833"/>
    </source>
</evidence>
<evidence type="ECO:0000256" key="4">
    <source>
        <dbReference type="PROSITE-ProRule" id="PRU00288"/>
    </source>
</evidence>
<gene>
    <name evidence="8" type="ORF">Bathy04g01790</name>
</gene>
<evidence type="ECO:0000256" key="5">
    <source>
        <dbReference type="SAM" id="MobiDB-lite"/>
    </source>
</evidence>
<dbReference type="PANTHER" id="PTHR23180">
    <property type="entry name" value="CENTAURIN/ARF"/>
    <property type="match status" value="1"/>
</dbReference>
<dbReference type="RefSeq" id="XP_007513409.1">
    <property type="nucleotide sequence ID" value="XM_007513347.1"/>
</dbReference>
<dbReference type="KEGG" id="bpg:Bathy04g01790"/>
<dbReference type="SUPFAM" id="SSF103657">
    <property type="entry name" value="BAR/IMD domain-like"/>
    <property type="match status" value="1"/>
</dbReference>
<dbReference type="InterPro" id="IPR045258">
    <property type="entry name" value="ACAP1/2/3-like"/>
</dbReference>
<dbReference type="Pfam" id="PF12796">
    <property type="entry name" value="Ank_2"/>
    <property type="match status" value="1"/>
</dbReference>
<evidence type="ECO:0000259" key="7">
    <source>
        <dbReference type="PROSITE" id="PS50115"/>
    </source>
</evidence>
<dbReference type="SMART" id="SM00233">
    <property type="entry name" value="PH"/>
    <property type="match status" value="1"/>
</dbReference>
<dbReference type="Gene3D" id="1.10.220.150">
    <property type="entry name" value="Arf GTPase activating protein"/>
    <property type="match status" value="1"/>
</dbReference>
<dbReference type="PRINTS" id="PR00405">
    <property type="entry name" value="REVINTRACTNG"/>
</dbReference>
<dbReference type="Gene3D" id="2.30.29.30">
    <property type="entry name" value="Pleckstrin-homology domain (PH domain)/Phosphotyrosine-binding domain (PTB)"/>
    <property type="match status" value="1"/>
</dbReference>
<dbReference type="Gene3D" id="1.25.40.20">
    <property type="entry name" value="Ankyrin repeat-containing domain"/>
    <property type="match status" value="1"/>
</dbReference>
<dbReference type="EMBL" id="FO082275">
    <property type="protein sequence ID" value="CCO15934.1"/>
    <property type="molecule type" value="Genomic_DNA"/>
</dbReference>
<evidence type="ECO:0000313" key="9">
    <source>
        <dbReference type="Proteomes" id="UP000198341"/>
    </source>
</evidence>
<dbReference type="eggNOG" id="KOG0521">
    <property type="taxonomic scope" value="Eukaryota"/>
</dbReference>
<reference evidence="8 9" key="1">
    <citation type="submission" date="2011-10" db="EMBL/GenBank/DDBJ databases">
        <authorList>
            <person name="Genoscope - CEA"/>
        </authorList>
    </citation>
    <scope>NUCLEOTIDE SEQUENCE [LARGE SCALE GENOMIC DNA]</scope>
    <source>
        <strain evidence="8 9">RCC 1105</strain>
    </source>
</reference>
<dbReference type="AlphaFoldDB" id="K8ED91"/>
<accession>K8ED91</accession>
<feature type="domain" description="Arf-GAP" evidence="7">
    <location>
        <begin position="653"/>
        <end position="788"/>
    </location>
</feature>
<dbReference type="PROSITE" id="PS50115">
    <property type="entry name" value="ARFGAP"/>
    <property type="match status" value="1"/>
</dbReference>
<dbReference type="InterPro" id="IPR038508">
    <property type="entry name" value="ArfGAP_dom_sf"/>
</dbReference>
<dbReference type="SMART" id="SM00105">
    <property type="entry name" value="ArfGap"/>
    <property type="match status" value="1"/>
</dbReference>
<feature type="region of interest" description="Disordered" evidence="5">
    <location>
        <begin position="577"/>
        <end position="617"/>
    </location>
</feature>
<dbReference type="InterPro" id="IPR011993">
    <property type="entry name" value="PH-like_dom_sf"/>
</dbReference>
<dbReference type="InterPro" id="IPR002110">
    <property type="entry name" value="Ankyrin_rpt"/>
</dbReference>
<feature type="domain" description="PH" evidence="6">
    <location>
        <begin position="433"/>
        <end position="566"/>
    </location>
</feature>
<feature type="compositionally biased region" description="Polar residues" evidence="5">
    <location>
        <begin position="600"/>
        <end position="612"/>
    </location>
</feature>
<proteinExistence type="predicted"/>
<keyword evidence="1" id="KW-0479">Metal-binding</keyword>
<feature type="region of interest" description="Disordered" evidence="5">
    <location>
        <begin position="353"/>
        <end position="377"/>
    </location>
</feature>
<evidence type="ECO:0000259" key="6">
    <source>
        <dbReference type="PROSITE" id="PS50003"/>
    </source>
</evidence>
<dbReference type="InterPro" id="IPR027267">
    <property type="entry name" value="AH/BAR_dom_sf"/>
</dbReference>
<dbReference type="Proteomes" id="UP000198341">
    <property type="component" value="Chromosome 4"/>
</dbReference>
<dbReference type="CDD" id="cd08204">
    <property type="entry name" value="ArfGap"/>
    <property type="match status" value="1"/>
</dbReference>